<evidence type="ECO:0000256" key="3">
    <source>
        <dbReference type="ARBA" id="ARBA00023163"/>
    </source>
</evidence>
<dbReference type="SUPFAM" id="SSF48508">
    <property type="entry name" value="Nuclear receptor ligand-binding domain"/>
    <property type="match status" value="1"/>
</dbReference>
<reference evidence="8 9" key="1">
    <citation type="submission" date="2024-05" db="EMBL/GenBank/DDBJ databases">
        <title>Genome sequencing and assembly of Indian major carp, Cirrhinus mrigala (Hamilton, 1822).</title>
        <authorList>
            <person name="Mohindra V."/>
            <person name="Chowdhury L.M."/>
            <person name="Lal K."/>
            <person name="Jena J.K."/>
        </authorList>
    </citation>
    <scope>NUCLEOTIDE SEQUENCE [LARGE SCALE GENOMIC DNA]</scope>
    <source>
        <strain evidence="8">CM1030</strain>
        <tissue evidence="8">Blood</tissue>
    </source>
</reference>
<dbReference type="Gene3D" id="1.10.565.10">
    <property type="entry name" value="Retinoid X Receptor"/>
    <property type="match status" value="1"/>
</dbReference>
<dbReference type="EMBL" id="JAMKFB020000014">
    <property type="protein sequence ID" value="KAL0175608.1"/>
    <property type="molecule type" value="Genomic_DNA"/>
</dbReference>
<feature type="non-terminal residue" evidence="8">
    <location>
        <position position="1"/>
    </location>
</feature>
<feature type="domain" description="NR LBD" evidence="7">
    <location>
        <begin position="36"/>
        <end position="94"/>
    </location>
</feature>
<organism evidence="8 9">
    <name type="scientific">Cirrhinus mrigala</name>
    <name type="common">Mrigala</name>
    <dbReference type="NCBI Taxonomy" id="683832"/>
    <lineage>
        <taxon>Eukaryota</taxon>
        <taxon>Metazoa</taxon>
        <taxon>Chordata</taxon>
        <taxon>Craniata</taxon>
        <taxon>Vertebrata</taxon>
        <taxon>Euteleostomi</taxon>
        <taxon>Actinopterygii</taxon>
        <taxon>Neopterygii</taxon>
        <taxon>Teleostei</taxon>
        <taxon>Ostariophysi</taxon>
        <taxon>Cypriniformes</taxon>
        <taxon>Cyprinidae</taxon>
        <taxon>Labeoninae</taxon>
        <taxon>Labeonini</taxon>
        <taxon>Cirrhinus</taxon>
    </lineage>
</organism>
<dbReference type="PROSITE" id="PS51843">
    <property type="entry name" value="NR_LBD"/>
    <property type="match status" value="1"/>
</dbReference>
<accession>A0ABD0PQI9</accession>
<feature type="region of interest" description="Disordered" evidence="6">
    <location>
        <begin position="1"/>
        <end position="30"/>
    </location>
</feature>
<keyword evidence="2" id="KW-0238">DNA-binding</keyword>
<evidence type="ECO:0000256" key="4">
    <source>
        <dbReference type="ARBA" id="ARBA00023170"/>
    </source>
</evidence>
<evidence type="ECO:0000256" key="6">
    <source>
        <dbReference type="SAM" id="MobiDB-lite"/>
    </source>
</evidence>
<evidence type="ECO:0000256" key="2">
    <source>
        <dbReference type="ARBA" id="ARBA00023125"/>
    </source>
</evidence>
<dbReference type="Proteomes" id="UP001529510">
    <property type="component" value="Unassembled WGS sequence"/>
</dbReference>
<dbReference type="GO" id="GO:0003677">
    <property type="term" value="F:DNA binding"/>
    <property type="evidence" value="ECO:0007669"/>
    <property type="project" value="UniProtKB-KW"/>
</dbReference>
<sequence length="94" mass="10343">RKTKKGRQTGKVIQQPSIPERNLPPLPEARALVPKPMPQVVPTMLSLLKAIEPDTIYAGYDSTIPDTSTRLMTTLNRLGGRQVISAVKWAKALP</sequence>
<keyword evidence="9" id="KW-1185">Reference proteome</keyword>
<dbReference type="PANTHER" id="PTHR48092">
    <property type="entry name" value="KNIRPS-RELATED PROTEIN-RELATED"/>
    <property type="match status" value="1"/>
</dbReference>
<comment type="caution">
    <text evidence="8">The sequence shown here is derived from an EMBL/GenBank/DDBJ whole genome shotgun (WGS) entry which is preliminary data.</text>
</comment>
<keyword evidence="4" id="KW-0675">Receptor</keyword>
<evidence type="ECO:0000313" key="8">
    <source>
        <dbReference type="EMBL" id="KAL0175608.1"/>
    </source>
</evidence>
<dbReference type="InterPro" id="IPR035500">
    <property type="entry name" value="NHR-like_dom_sf"/>
</dbReference>
<evidence type="ECO:0000256" key="1">
    <source>
        <dbReference type="ARBA" id="ARBA00023015"/>
    </source>
</evidence>
<name>A0ABD0PQI9_CIRMR</name>
<feature type="non-terminal residue" evidence="8">
    <location>
        <position position="94"/>
    </location>
</feature>
<dbReference type="InterPro" id="IPR000536">
    <property type="entry name" value="Nucl_hrmn_rcpt_lig-bd"/>
</dbReference>
<keyword evidence="5" id="KW-0539">Nucleus</keyword>
<dbReference type="GO" id="GO:0033993">
    <property type="term" value="P:response to lipid"/>
    <property type="evidence" value="ECO:0007669"/>
    <property type="project" value="UniProtKB-ARBA"/>
</dbReference>
<keyword evidence="1" id="KW-0805">Transcription regulation</keyword>
<evidence type="ECO:0000313" key="9">
    <source>
        <dbReference type="Proteomes" id="UP001529510"/>
    </source>
</evidence>
<protein>
    <recommendedName>
        <fullName evidence="7">NR LBD domain-containing protein</fullName>
    </recommendedName>
</protein>
<gene>
    <name evidence="8" type="ORF">M9458_027938</name>
</gene>
<evidence type="ECO:0000256" key="5">
    <source>
        <dbReference type="ARBA" id="ARBA00023242"/>
    </source>
</evidence>
<proteinExistence type="predicted"/>
<dbReference type="AlphaFoldDB" id="A0ABD0PQI9"/>
<dbReference type="GO" id="GO:0042562">
    <property type="term" value="F:hormone binding"/>
    <property type="evidence" value="ECO:0007669"/>
    <property type="project" value="UniProtKB-ARBA"/>
</dbReference>
<keyword evidence="3" id="KW-0804">Transcription</keyword>
<evidence type="ECO:0000259" key="7">
    <source>
        <dbReference type="PROSITE" id="PS51843"/>
    </source>
</evidence>
<dbReference type="InterPro" id="IPR050200">
    <property type="entry name" value="Nuclear_hormone_rcpt_NR3"/>
</dbReference>